<sequence>MGNYSNITIEDDQFYSLEKHFEIACNRHPHLKLLESQWRFDQELISKALQNINTIFPHYSRHDASHSKQIIVNIERMLGDKIKYLSATDTWLILEAAYNHDIGMVITQKQIEDMNSLEFAEYVRTLKDDKEHELHSFAKKWLKEKAILPQKAKAHSFFHNYIQLLAEWYRRKHPINSAKIVRNPLQEIGLDSPRNELLPDRLFRVVADICRAHGGSFEDVMKLPKAEAGMASEDCHPRYVACLIRMGDLLDVDDNRFCPVMMNMCGSNMPHLSKTHNEKHQSVRHLRLDSERIEVDSVCPNPDAYEVTHDWFNWLQQEYHNQTQKWDQIVPCKELGRLPTLTTPKVDIEEPYLILEKGKKPNFKVNHDAVLGILRSTGLYTSKIDSIREILQNGVDATLQRIWFEDSKVVDDAKSPLDITIQDLYDKYPIDIKFEQKSDEIWALEITDRGVGIDFETLKFMLEVGGSRKNKNKIKMIKDMPKWFRPSGMFGIGLQSAYLLSDKFTIISKSIHSNEVLKINFNKEKGTVIIKKVSGNIFYDFGTKFIVDLRIKDFPERISLGWGESEIKRKLNDYDFTKSGSNLKDYEVLNIKNNIINFFYESPIGSNFLNIKRTEKNYYYDCKTMIMLSEIKFGDFSYSNFNTYFRGQEFKDLNSSNVLNFCVGSINFYGERADEFLTYNREKILIEAKSGALKNIKIAIKNYIREKYDAIPDIEKPYASACYIGLCRLDEIEDNILKGLDELEIILDTDKIKFKKLIDKIKNEKIKEIIISNNTTLADNGLMKNKSKDDILNLLLFFITKQDIYYQVDYLDLSVRRYKFFSQDIQPISDDYFKKILNFNISNSFYAIGCRKIFPAWGEFRDLSFSAKIQWPDRFHYQDSRGDLLVLPYLFNKNLSLEDRFDNSNEFVEWIFNNRKNKVVTLDEIRILNSKLIDRLKSIME</sequence>
<feature type="domain" description="HD-CE" evidence="1">
    <location>
        <begin position="56"/>
        <end position="321"/>
    </location>
</feature>
<dbReference type="GO" id="GO:0016301">
    <property type="term" value="F:kinase activity"/>
    <property type="evidence" value="ECO:0007669"/>
    <property type="project" value="UniProtKB-KW"/>
</dbReference>
<dbReference type="Pfam" id="PF13589">
    <property type="entry name" value="HATPase_c_3"/>
    <property type="match status" value="1"/>
</dbReference>
<dbReference type="SUPFAM" id="SSF109604">
    <property type="entry name" value="HD-domain/PDEase-like"/>
    <property type="match status" value="1"/>
</dbReference>
<evidence type="ECO:0000313" key="3">
    <source>
        <dbReference type="Proteomes" id="UP000243661"/>
    </source>
</evidence>
<dbReference type="InterPro" id="IPR056471">
    <property type="entry name" value="HD-CE"/>
</dbReference>
<dbReference type="SUPFAM" id="SSF55874">
    <property type="entry name" value="ATPase domain of HSP90 chaperone/DNA topoisomerase II/histidine kinase"/>
    <property type="match status" value="1"/>
</dbReference>
<accession>A0A1C4GUL1</accession>
<keyword evidence="2" id="KW-0808">Transferase</keyword>
<dbReference type="Gene3D" id="3.30.565.10">
    <property type="entry name" value="Histidine kinase-like ATPase, C-terminal domain"/>
    <property type="match status" value="1"/>
</dbReference>
<reference evidence="2 3" key="1">
    <citation type="submission" date="2016-08" db="EMBL/GenBank/DDBJ databases">
        <authorList>
            <person name="Seilhamer J.J."/>
        </authorList>
    </citation>
    <scope>NUCLEOTIDE SEQUENCE [LARGE SCALE GENOMIC DNA]</scope>
    <source>
        <strain evidence="2 3">ANC 4874</strain>
    </source>
</reference>
<dbReference type="RefSeq" id="WP_092719573.1">
    <property type="nucleotide sequence ID" value="NZ_FMBK01000006.1"/>
</dbReference>
<dbReference type="InterPro" id="IPR036890">
    <property type="entry name" value="HATPase_C_sf"/>
</dbReference>
<dbReference type="EMBL" id="FMBK01000006">
    <property type="protein sequence ID" value="SCC71908.1"/>
    <property type="molecule type" value="Genomic_DNA"/>
</dbReference>
<name>A0A1C4GUL1_9GAMM</name>
<dbReference type="AlphaFoldDB" id="A0A1C4GUL1"/>
<dbReference type="Pfam" id="PF24391">
    <property type="entry name" value="HD-CE"/>
    <property type="match status" value="1"/>
</dbReference>
<keyword evidence="2" id="KW-0418">Kinase</keyword>
<dbReference type="OrthoDB" id="9802640at2"/>
<gene>
    <name evidence="2" type="ORF">GA0116959_106129</name>
</gene>
<protein>
    <submittedName>
        <fullName evidence="2">Histidine kinase-, DNA gyrase B-, and HSP90-like ATPase</fullName>
    </submittedName>
</protein>
<organism evidence="2 3">
    <name type="scientific">Acinetobacter albensis</name>
    <dbReference type="NCBI Taxonomy" id="1673609"/>
    <lineage>
        <taxon>Bacteria</taxon>
        <taxon>Pseudomonadati</taxon>
        <taxon>Pseudomonadota</taxon>
        <taxon>Gammaproteobacteria</taxon>
        <taxon>Moraxellales</taxon>
        <taxon>Moraxellaceae</taxon>
        <taxon>Acinetobacter</taxon>
    </lineage>
</organism>
<proteinExistence type="predicted"/>
<evidence type="ECO:0000259" key="1">
    <source>
        <dbReference type="Pfam" id="PF24391"/>
    </source>
</evidence>
<dbReference type="Proteomes" id="UP000243661">
    <property type="component" value="Unassembled WGS sequence"/>
</dbReference>
<evidence type="ECO:0000313" key="2">
    <source>
        <dbReference type="EMBL" id="SCC71908.1"/>
    </source>
</evidence>